<dbReference type="SMR" id="A0A2G2YNW9"/>
<dbReference type="InterPro" id="IPR021929">
    <property type="entry name" value="R1A-like_N"/>
</dbReference>
<organism evidence="2 3">
    <name type="scientific">Capsicum annuum</name>
    <name type="common">Capsicum pepper</name>
    <dbReference type="NCBI Taxonomy" id="4072"/>
    <lineage>
        <taxon>Eukaryota</taxon>
        <taxon>Viridiplantae</taxon>
        <taxon>Streptophyta</taxon>
        <taxon>Embryophyta</taxon>
        <taxon>Tracheophyta</taxon>
        <taxon>Spermatophyta</taxon>
        <taxon>Magnoliopsida</taxon>
        <taxon>eudicotyledons</taxon>
        <taxon>Gunneridae</taxon>
        <taxon>Pentapetalae</taxon>
        <taxon>asterids</taxon>
        <taxon>lamiids</taxon>
        <taxon>Solanales</taxon>
        <taxon>Solanaceae</taxon>
        <taxon>Solanoideae</taxon>
        <taxon>Capsiceae</taxon>
        <taxon>Capsicum</taxon>
    </lineage>
</organism>
<evidence type="ECO:0000313" key="2">
    <source>
        <dbReference type="EMBL" id="PHT71438.1"/>
    </source>
</evidence>
<accession>A0A2G2YNW9</accession>
<reference evidence="2 3" key="1">
    <citation type="journal article" date="2014" name="Nat. Genet.">
        <title>Genome sequence of the hot pepper provides insights into the evolution of pungency in Capsicum species.</title>
        <authorList>
            <person name="Kim S."/>
            <person name="Park M."/>
            <person name="Yeom S.I."/>
            <person name="Kim Y.M."/>
            <person name="Lee J.M."/>
            <person name="Lee H.A."/>
            <person name="Seo E."/>
            <person name="Choi J."/>
            <person name="Cheong K."/>
            <person name="Kim K.T."/>
            <person name="Jung K."/>
            <person name="Lee G.W."/>
            <person name="Oh S.K."/>
            <person name="Bae C."/>
            <person name="Kim S.B."/>
            <person name="Lee H.Y."/>
            <person name="Kim S.Y."/>
            <person name="Kim M.S."/>
            <person name="Kang B.C."/>
            <person name="Jo Y.D."/>
            <person name="Yang H.B."/>
            <person name="Jeong H.J."/>
            <person name="Kang W.H."/>
            <person name="Kwon J.K."/>
            <person name="Shin C."/>
            <person name="Lim J.Y."/>
            <person name="Park J.H."/>
            <person name="Huh J.H."/>
            <person name="Kim J.S."/>
            <person name="Kim B.D."/>
            <person name="Cohen O."/>
            <person name="Paran I."/>
            <person name="Suh M.C."/>
            <person name="Lee S.B."/>
            <person name="Kim Y.K."/>
            <person name="Shin Y."/>
            <person name="Noh S.J."/>
            <person name="Park J."/>
            <person name="Seo Y.S."/>
            <person name="Kwon S.Y."/>
            <person name="Kim H.A."/>
            <person name="Park J.M."/>
            <person name="Kim H.J."/>
            <person name="Choi S.B."/>
            <person name="Bosland P.W."/>
            <person name="Reeves G."/>
            <person name="Jo S.H."/>
            <person name="Lee B.W."/>
            <person name="Cho H.T."/>
            <person name="Choi H.S."/>
            <person name="Lee M.S."/>
            <person name="Yu Y."/>
            <person name="Do Choi Y."/>
            <person name="Park B.S."/>
            <person name="van Deynze A."/>
            <person name="Ashrafi H."/>
            <person name="Hill T."/>
            <person name="Kim W.T."/>
            <person name="Pai H.S."/>
            <person name="Ahn H.K."/>
            <person name="Yeam I."/>
            <person name="Giovannoni J.J."/>
            <person name="Rose J.K."/>
            <person name="Sorensen I."/>
            <person name="Lee S.J."/>
            <person name="Kim R.W."/>
            <person name="Choi I.Y."/>
            <person name="Choi B.S."/>
            <person name="Lim J.S."/>
            <person name="Lee Y.H."/>
            <person name="Choi D."/>
        </authorList>
    </citation>
    <scope>NUCLEOTIDE SEQUENCE [LARGE SCALE GENOMIC DNA]</scope>
    <source>
        <strain evidence="3">cv. CM334</strain>
    </source>
</reference>
<reference evidence="2 3" key="2">
    <citation type="journal article" date="2017" name="Genome Biol.">
        <title>New reference genome sequences of hot pepper reveal the massive evolution of plant disease-resistance genes by retroduplication.</title>
        <authorList>
            <person name="Kim S."/>
            <person name="Park J."/>
            <person name="Yeom S.I."/>
            <person name="Kim Y.M."/>
            <person name="Seo E."/>
            <person name="Kim K.T."/>
            <person name="Kim M.S."/>
            <person name="Lee J.M."/>
            <person name="Cheong K."/>
            <person name="Shin H.S."/>
            <person name="Kim S.B."/>
            <person name="Han K."/>
            <person name="Lee J."/>
            <person name="Park M."/>
            <person name="Lee H.A."/>
            <person name="Lee H.Y."/>
            <person name="Lee Y."/>
            <person name="Oh S."/>
            <person name="Lee J.H."/>
            <person name="Choi E."/>
            <person name="Choi E."/>
            <person name="Lee S.E."/>
            <person name="Jeon J."/>
            <person name="Kim H."/>
            <person name="Choi G."/>
            <person name="Song H."/>
            <person name="Lee J."/>
            <person name="Lee S.C."/>
            <person name="Kwon J.K."/>
            <person name="Lee H.Y."/>
            <person name="Koo N."/>
            <person name="Hong Y."/>
            <person name="Kim R.W."/>
            <person name="Kang W.H."/>
            <person name="Huh J.H."/>
            <person name="Kang B.C."/>
            <person name="Yang T.J."/>
            <person name="Lee Y.H."/>
            <person name="Bennetzen J.L."/>
            <person name="Choi D."/>
        </authorList>
    </citation>
    <scope>NUCLEOTIDE SEQUENCE [LARGE SCALE GENOMIC DNA]</scope>
    <source>
        <strain evidence="3">cv. CM334</strain>
    </source>
</reference>
<sequence length="297" mass="34010">MAKYTCVDDTLRCFEWMENYRKLADPATINFLKMNLRFLKVFLISAEKLPTEDTSPKDLISNVQVWVQNAGKAIQSLCANAVEESKVTEAPRPNNLLTTKKQMEVLEVKLRFLQNFAWFSSQSCIEHHKLEDLLRIIEVVATTVACVLFQWLFKDMDTIMETKFSQVLVTIQVIEPELRYAYFRSLKLSLPSQMKANIPMVVAIGFLCCFHSDLKEILSPKAYLMASARDQVCNLSEELNFVIAFLRDVRKMDDSKSAKDLLAHTKAMTTKTAHVIHLLLVRSRNEVKSALSYSLIS</sequence>
<name>A0A2G2YNW9_CAPAN</name>
<protein>
    <recommendedName>
        <fullName evidence="1">Late blight resistance protein R1A-like N-terminal domain-containing protein</fullName>
    </recommendedName>
</protein>
<gene>
    <name evidence="2" type="ORF">T459_26542</name>
</gene>
<proteinExistence type="predicted"/>
<evidence type="ECO:0000313" key="3">
    <source>
        <dbReference type="Proteomes" id="UP000222542"/>
    </source>
</evidence>
<feature type="domain" description="Late blight resistance protein R1A-like N-terminal" evidence="1">
    <location>
        <begin position="88"/>
        <end position="251"/>
    </location>
</feature>
<dbReference type="AlphaFoldDB" id="A0A2G2YNW9"/>
<keyword evidence="3" id="KW-1185">Reference proteome</keyword>
<dbReference type="Gramene" id="PHT71438">
    <property type="protein sequence ID" value="PHT71438"/>
    <property type="gene ID" value="T459_26542"/>
</dbReference>
<dbReference type="Proteomes" id="UP000222542">
    <property type="component" value="Unassembled WGS sequence"/>
</dbReference>
<evidence type="ECO:0000259" key="1">
    <source>
        <dbReference type="Pfam" id="PF12061"/>
    </source>
</evidence>
<dbReference type="Pfam" id="PF12061">
    <property type="entry name" value="NB-LRR"/>
    <property type="match status" value="1"/>
</dbReference>
<dbReference type="EMBL" id="AYRZ02000010">
    <property type="protein sequence ID" value="PHT71438.1"/>
    <property type="molecule type" value="Genomic_DNA"/>
</dbReference>
<comment type="caution">
    <text evidence="2">The sequence shown here is derived from an EMBL/GenBank/DDBJ whole genome shotgun (WGS) entry which is preliminary data.</text>
</comment>